<dbReference type="EMBL" id="JAAALK010000282">
    <property type="protein sequence ID" value="KAG8081517.1"/>
    <property type="molecule type" value="Genomic_DNA"/>
</dbReference>
<dbReference type="Proteomes" id="UP000729402">
    <property type="component" value="Unassembled WGS sequence"/>
</dbReference>
<sequence length="81" mass="8902">MLKSVPRLTRSYAPLPLVLSTFLAENEHWCSLLAFRAATKSCSLAQYTTPPSSRRRGGGEAEKAGHVSGSDIMRTVQRHES</sequence>
<reference evidence="2" key="2">
    <citation type="submission" date="2021-02" db="EMBL/GenBank/DDBJ databases">
        <authorList>
            <person name="Kimball J.A."/>
            <person name="Haas M.W."/>
            <person name="Macchietto M."/>
            <person name="Kono T."/>
            <person name="Duquette J."/>
            <person name="Shao M."/>
        </authorList>
    </citation>
    <scope>NUCLEOTIDE SEQUENCE</scope>
    <source>
        <tissue evidence="2">Fresh leaf tissue</tissue>
    </source>
</reference>
<proteinExistence type="predicted"/>
<comment type="caution">
    <text evidence="2">The sequence shown here is derived from an EMBL/GenBank/DDBJ whole genome shotgun (WGS) entry which is preliminary data.</text>
</comment>
<evidence type="ECO:0000256" key="1">
    <source>
        <dbReference type="SAM" id="MobiDB-lite"/>
    </source>
</evidence>
<accession>A0A8J5TAK2</accession>
<feature type="region of interest" description="Disordered" evidence="1">
    <location>
        <begin position="46"/>
        <end position="81"/>
    </location>
</feature>
<keyword evidence="3" id="KW-1185">Reference proteome</keyword>
<reference evidence="2" key="1">
    <citation type="journal article" date="2021" name="bioRxiv">
        <title>Whole Genome Assembly and Annotation of Northern Wild Rice, Zizania palustris L., Supports a Whole Genome Duplication in the Zizania Genus.</title>
        <authorList>
            <person name="Haas M."/>
            <person name="Kono T."/>
            <person name="Macchietto M."/>
            <person name="Millas R."/>
            <person name="McGilp L."/>
            <person name="Shao M."/>
            <person name="Duquette J."/>
            <person name="Hirsch C.N."/>
            <person name="Kimball J."/>
        </authorList>
    </citation>
    <scope>NUCLEOTIDE SEQUENCE</scope>
    <source>
        <tissue evidence="2">Fresh leaf tissue</tissue>
    </source>
</reference>
<protein>
    <submittedName>
        <fullName evidence="2">Uncharacterized protein</fullName>
    </submittedName>
</protein>
<dbReference type="AlphaFoldDB" id="A0A8J5TAK2"/>
<organism evidence="2 3">
    <name type="scientific">Zizania palustris</name>
    <name type="common">Northern wild rice</name>
    <dbReference type="NCBI Taxonomy" id="103762"/>
    <lineage>
        <taxon>Eukaryota</taxon>
        <taxon>Viridiplantae</taxon>
        <taxon>Streptophyta</taxon>
        <taxon>Embryophyta</taxon>
        <taxon>Tracheophyta</taxon>
        <taxon>Spermatophyta</taxon>
        <taxon>Magnoliopsida</taxon>
        <taxon>Liliopsida</taxon>
        <taxon>Poales</taxon>
        <taxon>Poaceae</taxon>
        <taxon>BOP clade</taxon>
        <taxon>Oryzoideae</taxon>
        <taxon>Oryzeae</taxon>
        <taxon>Zizaniinae</taxon>
        <taxon>Zizania</taxon>
    </lineage>
</organism>
<gene>
    <name evidence="2" type="ORF">GUJ93_ZPchr0007g4067</name>
</gene>
<evidence type="ECO:0000313" key="3">
    <source>
        <dbReference type="Proteomes" id="UP000729402"/>
    </source>
</evidence>
<evidence type="ECO:0000313" key="2">
    <source>
        <dbReference type="EMBL" id="KAG8081517.1"/>
    </source>
</evidence>
<name>A0A8J5TAK2_ZIZPA</name>